<proteinExistence type="predicted"/>
<reference evidence="1 2" key="1">
    <citation type="journal article" date="2012" name="J. Bacteriol.">
        <title>Complete Genome Sequence of the Naphthalene-Degrading Pseudomonas putida Strain ND6.</title>
        <authorList>
            <person name="Li S."/>
            <person name="Zhao H."/>
            <person name="Li Y."/>
            <person name="Niu S."/>
            <person name="Cai B."/>
        </authorList>
    </citation>
    <scope>NUCLEOTIDE SEQUENCE [LARGE SCALE GENOMIC DNA]</scope>
    <source>
        <strain evidence="1 2">ND6</strain>
    </source>
</reference>
<dbReference type="Proteomes" id="UP000005268">
    <property type="component" value="Chromosome"/>
</dbReference>
<gene>
    <name evidence="1" type="ORF">YSA_09033</name>
</gene>
<dbReference type="HOGENOM" id="CLU_208565_0_0_6"/>
<dbReference type="EMBL" id="CP003588">
    <property type="protein sequence ID" value="AFK71652.1"/>
    <property type="molecule type" value="Genomic_DNA"/>
</dbReference>
<evidence type="ECO:0000313" key="2">
    <source>
        <dbReference type="Proteomes" id="UP000005268"/>
    </source>
</evidence>
<organism evidence="1 2">
    <name type="scientific">Pseudomonas putida ND6</name>
    <dbReference type="NCBI Taxonomy" id="231023"/>
    <lineage>
        <taxon>Bacteria</taxon>
        <taxon>Pseudomonadati</taxon>
        <taxon>Pseudomonadota</taxon>
        <taxon>Gammaproteobacteria</taxon>
        <taxon>Pseudomonadales</taxon>
        <taxon>Pseudomonadaceae</taxon>
        <taxon>Pseudomonas</taxon>
    </lineage>
</organism>
<dbReference type="AlphaFoldDB" id="I3V1N1"/>
<protein>
    <submittedName>
        <fullName evidence="1">Uncharacterized protein</fullName>
    </submittedName>
</protein>
<accession>I3V1N1</accession>
<name>I3V1N1_PSEPU</name>
<dbReference type="PATRIC" id="fig|231023.4.peg.4334"/>
<sequence length="63" mass="6982">MEVAMTLKSDTEALASIEEEAQAMLKKIGLPDDHLKKEMVICLRQIIAIARYRKGLGADPVVE</sequence>
<dbReference type="KEGG" id="ppi:YSA_09033"/>
<evidence type="ECO:0000313" key="1">
    <source>
        <dbReference type="EMBL" id="AFK71652.1"/>
    </source>
</evidence>